<dbReference type="InterPro" id="IPR036890">
    <property type="entry name" value="HATPase_C_sf"/>
</dbReference>
<feature type="compositionally biased region" description="Low complexity" evidence="7">
    <location>
        <begin position="953"/>
        <end position="972"/>
    </location>
</feature>
<dbReference type="InterPro" id="IPR005467">
    <property type="entry name" value="His_kinase_dom"/>
</dbReference>
<evidence type="ECO:0000256" key="7">
    <source>
        <dbReference type="SAM" id="MobiDB-lite"/>
    </source>
</evidence>
<dbReference type="NCBIfam" id="TIGR00229">
    <property type="entry name" value="sensory_box"/>
    <property type="match status" value="2"/>
</dbReference>
<evidence type="ECO:0000256" key="1">
    <source>
        <dbReference type="ARBA" id="ARBA00000085"/>
    </source>
</evidence>
<dbReference type="PROSITE" id="PS50109">
    <property type="entry name" value="HIS_KIN"/>
    <property type="match status" value="1"/>
</dbReference>
<dbReference type="CDD" id="cd00130">
    <property type="entry name" value="PAS"/>
    <property type="match status" value="2"/>
</dbReference>
<evidence type="ECO:0000256" key="5">
    <source>
        <dbReference type="PROSITE-ProRule" id="PRU00169"/>
    </source>
</evidence>
<accession>A0AAU3HZU9</accession>
<dbReference type="InterPro" id="IPR000014">
    <property type="entry name" value="PAS"/>
</dbReference>
<feature type="compositionally biased region" description="Basic and acidic residues" evidence="7">
    <location>
        <begin position="838"/>
        <end position="853"/>
    </location>
</feature>
<evidence type="ECO:0000256" key="6">
    <source>
        <dbReference type="SAM" id="Coils"/>
    </source>
</evidence>
<dbReference type="Pfam" id="PF00989">
    <property type="entry name" value="PAS"/>
    <property type="match status" value="2"/>
</dbReference>
<evidence type="ECO:0000259" key="9">
    <source>
        <dbReference type="PROSITE" id="PS50110"/>
    </source>
</evidence>
<feature type="domain" description="Histidine kinase" evidence="8">
    <location>
        <begin position="348"/>
        <end position="552"/>
    </location>
</feature>
<dbReference type="Gene3D" id="3.40.50.2300">
    <property type="match status" value="1"/>
</dbReference>
<keyword evidence="5" id="KW-0597">Phosphoprotein</keyword>
<evidence type="ECO:0000259" key="8">
    <source>
        <dbReference type="PROSITE" id="PS50109"/>
    </source>
</evidence>
<evidence type="ECO:0000256" key="2">
    <source>
        <dbReference type="ARBA" id="ARBA00004236"/>
    </source>
</evidence>
<feature type="region of interest" description="Disordered" evidence="7">
    <location>
        <begin position="574"/>
        <end position="675"/>
    </location>
</feature>
<feature type="compositionally biased region" description="Low complexity" evidence="7">
    <location>
        <begin position="872"/>
        <end position="895"/>
    </location>
</feature>
<comment type="catalytic activity">
    <reaction evidence="1">
        <text>ATP + protein L-histidine = ADP + protein N-phospho-L-histidine.</text>
        <dbReference type="EC" id="2.7.13.3"/>
    </reaction>
</comment>
<dbReference type="InterPro" id="IPR052155">
    <property type="entry name" value="Biofilm_reg_signaling"/>
</dbReference>
<dbReference type="InterPro" id="IPR001789">
    <property type="entry name" value="Sig_transdc_resp-reg_receiver"/>
</dbReference>
<dbReference type="PANTHER" id="PTHR44757">
    <property type="entry name" value="DIGUANYLATE CYCLASE DGCP"/>
    <property type="match status" value="1"/>
</dbReference>
<dbReference type="EC" id="2.7.13.3" evidence="3"/>
<evidence type="ECO:0000256" key="4">
    <source>
        <dbReference type="ARBA" id="ARBA00022777"/>
    </source>
</evidence>
<feature type="domain" description="PAS" evidence="10">
    <location>
        <begin position="145"/>
        <end position="196"/>
    </location>
</feature>
<feature type="compositionally biased region" description="Low complexity" evidence="7">
    <location>
        <begin position="727"/>
        <end position="737"/>
    </location>
</feature>
<organism evidence="11">
    <name type="scientific">Streptomyces sp. NBC_01393</name>
    <dbReference type="NCBI Taxonomy" id="2903851"/>
    <lineage>
        <taxon>Bacteria</taxon>
        <taxon>Bacillati</taxon>
        <taxon>Actinomycetota</taxon>
        <taxon>Actinomycetes</taxon>
        <taxon>Kitasatosporales</taxon>
        <taxon>Streptomycetaceae</taxon>
        <taxon>Streptomyces</taxon>
    </lineage>
</organism>
<dbReference type="GO" id="GO:0000155">
    <property type="term" value="F:phosphorelay sensor kinase activity"/>
    <property type="evidence" value="ECO:0007669"/>
    <property type="project" value="InterPro"/>
</dbReference>
<evidence type="ECO:0000259" key="10">
    <source>
        <dbReference type="PROSITE" id="PS50112"/>
    </source>
</evidence>
<reference evidence="11" key="1">
    <citation type="submission" date="2022-10" db="EMBL/GenBank/DDBJ databases">
        <title>The complete genomes of actinobacterial strains from the NBC collection.</title>
        <authorList>
            <person name="Joergensen T.S."/>
            <person name="Alvarez Arevalo M."/>
            <person name="Sterndorff E.B."/>
            <person name="Faurdal D."/>
            <person name="Vuksanovic O."/>
            <person name="Mourched A.-S."/>
            <person name="Charusanti P."/>
            <person name="Shaw S."/>
            <person name="Blin K."/>
            <person name="Weber T."/>
        </authorList>
    </citation>
    <scope>NUCLEOTIDE SEQUENCE</scope>
    <source>
        <strain evidence="11">NBC_01393</strain>
    </source>
</reference>
<evidence type="ECO:0000313" key="11">
    <source>
        <dbReference type="EMBL" id="WTZ10433.1"/>
    </source>
</evidence>
<feature type="coiled-coil region" evidence="6">
    <location>
        <begin position="790"/>
        <end position="822"/>
    </location>
</feature>
<dbReference type="InterPro" id="IPR011006">
    <property type="entry name" value="CheY-like_superfamily"/>
</dbReference>
<feature type="region of interest" description="Disordered" evidence="7">
    <location>
        <begin position="688"/>
        <end position="756"/>
    </location>
</feature>
<dbReference type="GO" id="GO:0006355">
    <property type="term" value="P:regulation of DNA-templated transcription"/>
    <property type="evidence" value="ECO:0007669"/>
    <property type="project" value="InterPro"/>
</dbReference>
<feature type="compositionally biased region" description="Low complexity" evidence="7">
    <location>
        <begin position="930"/>
        <end position="945"/>
    </location>
</feature>
<feature type="domain" description="Response regulatory" evidence="9">
    <location>
        <begin position="1244"/>
        <end position="1360"/>
    </location>
</feature>
<dbReference type="SMART" id="SM00091">
    <property type="entry name" value="PAS"/>
    <property type="match status" value="2"/>
</dbReference>
<dbReference type="InterPro" id="IPR035965">
    <property type="entry name" value="PAS-like_dom_sf"/>
</dbReference>
<dbReference type="CDD" id="cd00156">
    <property type="entry name" value="REC"/>
    <property type="match status" value="1"/>
</dbReference>
<dbReference type="SMART" id="SM00448">
    <property type="entry name" value="REC"/>
    <property type="match status" value="1"/>
</dbReference>
<dbReference type="Gene3D" id="3.30.450.20">
    <property type="entry name" value="PAS domain"/>
    <property type="match status" value="2"/>
</dbReference>
<dbReference type="InterPro" id="IPR013767">
    <property type="entry name" value="PAS_fold"/>
</dbReference>
<gene>
    <name evidence="11" type="ORF">OG699_22085</name>
</gene>
<dbReference type="PANTHER" id="PTHR44757:SF2">
    <property type="entry name" value="BIOFILM ARCHITECTURE MAINTENANCE PROTEIN MBAA"/>
    <property type="match status" value="1"/>
</dbReference>
<keyword evidence="4" id="KW-0808">Transferase</keyword>
<dbReference type="PROSITE" id="PS50110">
    <property type="entry name" value="RESPONSE_REGULATORY"/>
    <property type="match status" value="1"/>
</dbReference>
<dbReference type="SUPFAM" id="SSF47384">
    <property type="entry name" value="Homodimeric domain of signal transducing histidine kinase"/>
    <property type="match status" value="1"/>
</dbReference>
<comment type="subcellular location">
    <subcellularLocation>
        <location evidence="2">Cell membrane</location>
    </subcellularLocation>
</comment>
<feature type="region of interest" description="Disordered" evidence="7">
    <location>
        <begin position="1028"/>
        <end position="1140"/>
    </location>
</feature>
<dbReference type="EMBL" id="CP109546">
    <property type="protein sequence ID" value="WTZ10433.1"/>
    <property type="molecule type" value="Genomic_DNA"/>
</dbReference>
<keyword evidence="6" id="KW-0175">Coiled coil</keyword>
<feature type="coiled-coil region" evidence="6">
    <location>
        <begin position="270"/>
        <end position="301"/>
    </location>
</feature>
<dbReference type="PROSITE" id="PS50112">
    <property type="entry name" value="PAS"/>
    <property type="match status" value="1"/>
</dbReference>
<evidence type="ECO:0000256" key="3">
    <source>
        <dbReference type="ARBA" id="ARBA00012438"/>
    </source>
</evidence>
<feature type="modified residue" description="4-aspartylphosphate" evidence="5">
    <location>
        <position position="1293"/>
    </location>
</feature>
<dbReference type="SUPFAM" id="SSF52172">
    <property type="entry name" value="CheY-like"/>
    <property type="match status" value="1"/>
</dbReference>
<dbReference type="SUPFAM" id="SSF55785">
    <property type="entry name" value="PYP-like sensor domain (PAS domain)"/>
    <property type="match status" value="2"/>
</dbReference>
<protein>
    <recommendedName>
        <fullName evidence="3">histidine kinase</fullName>
        <ecNumber evidence="3">2.7.13.3</ecNumber>
    </recommendedName>
</protein>
<name>A0AAU3HZU9_9ACTN</name>
<dbReference type="InterPro" id="IPR036097">
    <property type="entry name" value="HisK_dim/P_sf"/>
</dbReference>
<dbReference type="GO" id="GO:0005886">
    <property type="term" value="C:plasma membrane"/>
    <property type="evidence" value="ECO:0007669"/>
    <property type="project" value="UniProtKB-SubCell"/>
</dbReference>
<feature type="region of interest" description="Disordered" evidence="7">
    <location>
        <begin position="828"/>
        <end position="1007"/>
    </location>
</feature>
<dbReference type="SUPFAM" id="SSF55874">
    <property type="entry name" value="ATPase domain of HSP90 chaperone/DNA topoisomerase II/histidine kinase"/>
    <property type="match status" value="1"/>
</dbReference>
<keyword evidence="4" id="KW-0418">Kinase</keyword>
<proteinExistence type="predicted"/>
<sequence length="1366" mass="141833">MSSRPSRGAARLAAILDALPDALVLVNANGTVVNANTIALEAFETPGTALVGRGLLDLLPEFDSRLIPGSMRRPDTTDERGRTKPTRMIARRTDGSEFPVEVTSANLESGQQAYDNYGPTPDELLMLVVRDLSGTVDTEAELARSQRQTEMILRAAAEGVVGTDTEGRVVLVNPAAAQILGYRASDLGGKDLHELILHSRADGEAFPFEESPLADTLRSGRKHRVRGQVLWSKSGDKVPVDLTTSPVRDGDQLVGAVMTFTDRRPYDTLVEEKEAAATRHAEELEQIGEEHTAELAKLRERHTAELTELTEGHEEELAAGEERYASLGEREKDRYEALAARHEQLLAVLGHSLRGPLDQLRGELAKLAADDAGQLWPEANQVLHHLAAGYSRITTLVDNVLGYQRLDAGIETIFRTNVMLDAVVAAGVEGAVDLIGPGRVQFAVHAPPIEAEVDPQRLARALAHLVADVAGVDATGNAPVSAGGYMDNTVVVAAAQRGEVVRIEVRGPYAGGDPVHEPIVRGIVRAHGGVLQTHEVPGMSGSAYVLEVPIGGGAGAVPPGTGVAVGAEIALAEQAPQQSGGRRRARRASTDAFLESEESGETGPQAVEAAGATAPTGRRRRRAAEEQAAGELAVPGQEQPGDGTEDASGGTGRRRGRPSSVEDTGDAPAEGTPAGVSEGAVVMAGEHGSGTAAVGSGLGGTVPPQGVPVPVPSGRRARRDGEQNALPAAPVATAPDGGPDDDGTVDEAGRPTGRRRRALAAAAERASAQETGARAVFALPPAEADRSPEYVRAEAQAQAAQVQAAEAQAAQVQAARAQVAQDAQDQVQAQVALAQQPDGRHDAMRHDPDDDHTPPQPHPVSAPTGRRRARQVAEPAPEAAPGAPAQAVPAQGLPGQPVPALGQTVPAQGLPAQGVPVPATAGRPVPPGLPAVAAQPGSAPAAAMPAPAPVAQPWPDANNTTGAGAQPALPAAAPAPLPPERPAARVAQPLPAEATPASAPADPNSTQGRAISVRTLGQGVPFARQVAAAQPGGGVQAPTPPHGTNSGGRRRKLGTPPEPAAERPETAARALPQAGPRRPGTTEGAGRSYAIGAPDENAAEGPEPLDGPGGAVEVADQPQPRPVDDELPPEPLDNPRRLLVWPAPDAGTQQALTDRGYRPVIVNSREEVDAQIAAFPAALFVDPLTGPITRTALQSLRQAAVAAEVPVLVTAGLGQATREAAYGADPAVLLKALAPRDSEQHPPRVLLIEEHAEIALALTATLERRGMQVARASTDEDAVTLAAQMRPNLVVMDLMQVRRRRAGIVDWLRANGQLNRTPLVVYTAAVDASELPRLAAGESVLFLAERSTSDEVQDRIVDLLARIGTN</sequence>